<protein>
    <submittedName>
        <fullName evidence="2">Protein of uncharacterized function (DUF3098)</fullName>
    </submittedName>
</protein>
<name>A0A239WG88_9FLAO</name>
<feature type="transmembrane region" description="Helical" evidence="1">
    <location>
        <begin position="36"/>
        <end position="54"/>
    </location>
</feature>
<keyword evidence="1" id="KW-1133">Transmembrane helix</keyword>
<feature type="transmembrane region" description="Helical" evidence="1">
    <location>
        <begin position="74"/>
        <end position="99"/>
    </location>
</feature>
<keyword evidence="1" id="KW-0812">Transmembrane</keyword>
<dbReference type="AlphaFoldDB" id="A0A239WG88"/>
<dbReference type="InterPro" id="IPR021448">
    <property type="entry name" value="DUF3098"/>
</dbReference>
<reference evidence="2 3" key="1">
    <citation type="submission" date="2017-06" db="EMBL/GenBank/DDBJ databases">
        <authorList>
            <consortium name="Pathogen Informatics"/>
        </authorList>
    </citation>
    <scope>NUCLEOTIDE SEQUENCE [LARGE SCALE GENOMIC DNA]</scope>
    <source>
        <strain evidence="2 3">NCTC13490</strain>
    </source>
</reference>
<dbReference type="EMBL" id="LT906465">
    <property type="protein sequence ID" value="SNV33511.1"/>
    <property type="molecule type" value="Genomic_DNA"/>
</dbReference>
<evidence type="ECO:0000256" key="1">
    <source>
        <dbReference type="SAM" id="Phobius"/>
    </source>
</evidence>
<dbReference type="Pfam" id="PF11297">
    <property type="entry name" value="DUF3098"/>
    <property type="match status" value="1"/>
</dbReference>
<dbReference type="RefSeq" id="WP_095069590.1">
    <property type="nucleotide sequence ID" value="NZ_JAKRDQ010000004.1"/>
</dbReference>
<proteinExistence type="predicted"/>
<dbReference type="KEGG" id="ctak:4412677_00229"/>
<dbReference type="Proteomes" id="UP000215196">
    <property type="component" value="Chromosome 1"/>
</dbReference>
<organism evidence="2 3">
    <name type="scientific">Chryseobacterium taklimakanense</name>
    <dbReference type="NCBI Taxonomy" id="536441"/>
    <lineage>
        <taxon>Bacteria</taxon>
        <taxon>Pseudomonadati</taxon>
        <taxon>Bacteroidota</taxon>
        <taxon>Flavobacteriia</taxon>
        <taxon>Flavobacteriales</taxon>
        <taxon>Weeksellaceae</taxon>
        <taxon>Chryseobacterium group</taxon>
        <taxon>Chryseobacterium</taxon>
    </lineage>
</organism>
<gene>
    <name evidence="2" type="ORF">SAMEA4412677_00229</name>
</gene>
<keyword evidence="3" id="KW-1185">Reference proteome</keyword>
<keyword evidence="1" id="KW-0472">Membrane</keyword>
<sequence>MAKNKLKKFSADQFGNDDVKVGDTSNSQFYFGKENYKWMLIGLGLIAAGFLLMLGPDANTVNGKYDPNQWNDGIFSVVRVRIAPLLVVAGFAVEAYAILKRNK</sequence>
<accession>A0A239WG88</accession>
<evidence type="ECO:0000313" key="2">
    <source>
        <dbReference type="EMBL" id="SNV33511.1"/>
    </source>
</evidence>
<evidence type="ECO:0000313" key="3">
    <source>
        <dbReference type="Proteomes" id="UP000215196"/>
    </source>
</evidence>